<sequence>METQQKKNITQSAPPVKLVEIRKTGWGRVEEIWDRIQVGRQGSYSIERLELLEHYSKTTSRTRVILVCMLTPLPVLVVAVLLECLPLKSPSEGWAANWVFWIRLSLMMFTLSIAGFSQINSFIPGFNLSISKMIIAALGICLAQSGTYLLEGAVFGFPVPFMWQLGAITMAVYAPAVTRLVFGAGLFQKGSVLWLHHERFQRCFFVLTGVYPLYKVLYDLIPRSYRGAVVIILPIWKFAAKQFVVHATRDLEDFIPELVAFSVDFFSALFLSVCMTTARSAYLSALFITADVFQSLLEFREMRVHARTLLRLLGDRQRTQEHLRSRNGSSLDTFKTAGLLTMILEVARNPNSYQITLLDGARLWASPSNVIPDKLYTRMRALGASGVYGPNGYPSNRAAIIPLKTKSRHQTKVWDVSVSVAPAPVTSSGQETFPMDARWTRLKRQGTSTGPRQAKRSKELVIQGLQLLFHCEYLALVEYIECVVPLVFVVYKSILEQLPNIAYYPEGGGNWSMNAVINPLVFSAMEIGSLVLLHIFLQRRFAFSPLYQLAFVLETQVYPVQANLFLETIFCFSISWSI</sequence>
<feature type="transmembrane region" description="Helical" evidence="1">
    <location>
        <begin position="64"/>
        <end position="82"/>
    </location>
</feature>
<protein>
    <submittedName>
        <fullName evidence="2">Unnamed protein product</fullName>
    </submittedName>
</protein>
<keyword evidence="1" id="KW-0812">Transmembrane</keyword>
<dbReference type="OrthoDB" id="121624at2759"/>
<dbReference type="AlphaFoldDB" id="A0A9W6TII6"/>
<evidence type="ECO:0000313" key="3">
    <source>
        <dbReference type="Proteomes" id="UP001165083"/>
    </source>
</evidence>
<feature type="transmembrane region" description="Helical" evidence="1">
    <location>
        <begin position="128"/>
        <end position="149"/>
    </location>
</feature>
<evidence type="ECO:0000313" key="2">
    <source>
        <dbReference type="EMBL" id="GMF14254.1"/>
    </source>
</evidence>
<dbReference type="Proteomes" id="UP001165083">
    <property type="component" value="Unassembled WGS sequence"/>
</dbReference>
<accession>A0A9W6TII6</accession>
<proteinExistence type="predicted"/>
<feature type="transmembrane region" description="Helical" evidence="1">
    <location>
        <begin position="161"/>
        <end position="182"/>
    </location>
</feature>
<feature type="transmembrane region" description="Helical" evidence="1">
    <location>
        <begin position="94"/>
        <end position="116"/>
    </location>
</feature>
<feature type="transmembrane region" description="Helical" evidence="1">
    <location>
        <begin position="515"/>
        <end position="537"/>
    </location>
</feature>
<comment type="caution">
    <text evidence="2">The sequence shown here is derived from an EMBL/GenBank/DDBJ whole genome shotgun (WGS) entry which is preliminary data.</text>
</comment>
<feature type="transmembrane region" description="Helical" evidence="1">
    <location>
        <begin position="473"/>
        <end position="495"/>
    </location>
</feature>
<evidence type="ECO:0000256" key="1">
    <source>
        <dbReference type="SAM" id="Phobius"/>
    </source>
</evidence>
<keyword evidence="3" id="KW-1185">Reference proteome</keyword>
<keyword evidence="1" id="KW-0472">Membrane</keyword>
<gene>
    <name evidence="2" type="ORF">Plil01_000463200</name>
</gene>
<keyword evidence="1" id="KW-1133">Transmembrane helix</keyword>
<name>A0A9W6TII6_9STRA</name>
<reference evidence="2" key="1">
    <citation type="submission" date="2023-04" db="EMBL/GenBank/DDBJ databases">
        <title>Phytophthora lilii NBRC 32176.</title>
        <authorList>
            <person name="Ichikawa N."/>
            <person name="Sato H."/>
            <person name="Tonouchi N."/>
        </authorList>
    </citation>
    <scope>NUCLEOTIDE SEQUENCE</scope>
    <source>
        <strain evidence="2">NBRC 32176</strain>
    </source>
</reference>
<organism evidence="2 3">
    <name type="scientific">Phytophthora lilii</name>
    <dbReference type="NCBI Taxonomy" id="2077276"/>
    <lineage>
        <taxon>Eukaryota</taxon>
        <taxon>Sar</taxon>
        <taxon>Stramenopiles</taxon>
        <taxon>Oomycota</taxon>
        <taxon>Peronosporomycetes</taxon>
        <taxon>Peronosporales</taxon>
        <taxon>Peronosporaceae</taxon>
        <taxon>Phytophthora</taxon>
    </lineage>
</organism>
<dbReference type="EMBL" id="BSXW01000188">
    <property type="protein sequence ID" value="GMF14254.1"/>
    <property type="molecule type" value="Genomic_DNA"/>
</dbReference>